<evidence type="ECO:0000313" key="1">
    <source>
        <dbReference type="EMBL" id="APJ04823.1"/>
    </source>
</evidence>
<organism evidence="1 2">
    <name type="scientific">Silvanigrella aquatica</name>
    <dbReference type="NCBI Taxonomy" id="1915309"/>
    <lineage>
        <taxon>Bacteria</taxon>
        <taxon>Pseudomonadati</taxon>
        <taxon>Bdellovibrionota</taxon>
        <taxon>Oligoflexia</taxon>
        <taxon>Silvanigrellales</taxon>
        <taxon>Silvanigrellaceae</taxon>
        <taxon>Silvanigrella</taxon>
    </lineage>
</organism>
<name>A0A1L4D3N6_9BACT</name>
<dbReference type="KEGG" id="saqi:AXG55_13310"/>
<reference evidence="1 2" key="1">
    <citation type="submission" date="2016-10" db="EMBL/GenBank/DDBJ databases">
        <title>Silvanigrella aquatica sp. nov., isolated from a freshwater lake located in the Black Forest, Germany, description of Silvanigrellaceae fam. nov., Silvanigrellales ord. nov., reclassification of the order Bdellovibrionales in the class Oligoflexia, reclassification of the families Bacteriovoracaceae and Halobacteriovoraceae in the new order Bacteriovoracales ord. nov., and reclassification of the family Pseudobacteriovoracaceae in the order Oligoflexiales.</title>
        <authorList>
            <person name="Hahn M.W."/>
            <person name="Schmidt J."/>
            <person name="Koll U."/>
            <person name="Rohde M."/>
            <person name="Verbag S."/>
            <person name="Pitt A."/>
            <person name="Nakai R."/>
            <person name="Naganuma T."/>
            <person name="Lang E."/>
        </authorList>
    </citation>
    <scope>NUCLEOTIDE SEQUENCE [LARGE SCALE GENOMIC DNA]</scope>
    <source>
        <strain evidence="1 2">MWH-Nonnen-W8red</strain>
    </source>
</reference>
<dbReference type="AlphaFoldDB" id="A0A1L4D3N6"/>
<accession>A0A1L4D3N6</accession>
<evidence type="ECO:0000313" key="2">
    <source>
        <dbReference type="Proteomes" id="UP000184731"/>
    </source>
</evidence>
<dbReference type="EMBL" id="CP017834">
    <property type="protein sequence ID" value="APJ04823.1"/>
    <property type="molecule type" value="Genomic_DNA"/>
</dbReference>
<keyword evidence="2" id="KW-1185">Reference proteome</keyword>
<protein>
    <submittedName>
        <fullName evidence="1">Uncharacterized protein</fullName>
    </submittedName>
</protein>
<proteinExistence type="predicted"/>
<sequence>MNKYKFILVSLFSTIILIILSLNFKTNNQNINSSTTNLFKKYTFNISQNENNLKESKARNAIQNNYKNDYDTPELTLDKAIEERDFWINKIKSEQIEEKLNQNNLSVDERNEYTKIYLKLSELDSFIYKTKMKSLEAKVDQFEDEHNRILKNFEMPK</sequence>
<dbReference type="STRING" id="1915309.AXG55_13310"/>
<dbReference type="Proteomes" id="UP000184731">
    <property type="component" value="Chromosome"/>
</dbReference>
<dbReference type="RefSeq" id="WP_148698579.1">
    <property type="nucleotide sequence ID" value="NZ_CP017834.1"/>
</dbReference>
<gene>
    <name evidence="1" type="ORF">AXG55_13310</name>
</gene>